<feature type="compositionally biased region" description="Gly residues" evidence="5">
    <location>
        <begin position="195"/>
        <end position="208"/>
    </location>
</feature>
<feature type="domain" description="Photolyase/cryptochrome alpha/beta" evidence="6">
    <location>
        <begin position="2"/>
        <end position="125"/>
    </location>
</feature>
<keyword evidence="2 3" id="KW-0274">FAD</keyword>
<dbReference type="InterPro" id="IPR005101">
    <property type="entry name" value="Cryptochr/Photolyase_FAD-bd"/>
</dbReference>
<keyword evidence="1 3" id="KW-0285">Flavoprotein</keyword>
<dbReference type="PANTHER" id="PTHR11455:SF9">
    <property type="entry name" value="CRYPTOCHROME CIRCADIAN CLOCK 5 ISOFORM X1"/>
    <property type="match status" value="1"/>
</dbReference>
<dbReference type="Pfam" id="PF03441">
    <property type="entry name" value="FAD_binding_7"/>
    <property type="match status" value="1"/>
</dbReference>
<dbReference type="GO" id="GO:0003904">
    <property type="term" value="F:deoxyribodipyrimidine photo-lyase activity"/>
    <property type="evidence" value="ECO:0007669"/>
    <property type="project" value="TreeGrafter"/>
</dbReference>
<feature type="binding site" evidence="3">
    <location>
        <position position="275"/>
    </location>
    <ligand>
        <name>FAD</name>
        <dbReference type="ChEBI" id="CHEBI:57692"/>
    </ligand>
</feature>
<reference evidence="7 8" key="1">
    <citation type="submission" date="2016-04" db="EMBL/GenBank/DDBJ databases">
        <title>Complete genome sequence of the haloalkaliphilic hydrocarbon-degrading bacterium Dietzia psychralcaliphila ILA-1T, isolated from a drain of a fish product-processing plant.</title>
        <authorList>
            <person name="Zhao J."/>
            <person name="Hu B."/>
            <person name="Geng S."/>
            <person name="Nie Y."/>
            <person name="Tang Y."/>
        </authorList>
    </citation>
    <scope>NUCLEOTIDE SEQUENCE [LARGE SCALE GENOMIC DNA]</scope>
    <source>
        <strain evidence="7 8">ILA-1</strain>
    </source>
</reference>
<evidence type="ECO:0000259" key="6">
    <source>
        <dbReference type="PROSITE" id="PS51645"/>
    </source>
</evidence>
<evidence type="ECO:0000256" key="5">
    <source>
        <dbReference type="SAM" id="MobiDB-lite"/>
    </source>
</evidence>
<dbReference type="Proteomes" id="UP000244903">
    <property type="component" value="Chromosome"/>
</dbReference>
<keyword evidence="8" id="KW-1185">Reference proteome</keyword>
<evidence type="ECO:0000256" key="1">
    <source>
        <dbReference type="ARBA" id="ARBA00022630"/>
    </source>
</evidence>
<dbReference type="InterPro" id="IPR014729">
    <property type="entry name" value="Rossmann-like_a/b/a_fold"/>
</dbReference>
<feature type="binding site" evidence="3">
    <location>
        <position position="228"/>
    </location>
    <ligand>
        <name>FAD</name>
        <dbReference type="ChEBI" id="CHEBI:57692"/>
    </ligand>
</feature>
<sequence>MTISILWFRRDLRLADHPALLAAVESSDEVLPVFVRDPALLARGGVRVERLDASLAALSADTGGALVIRTGEPAEVIAELAESVDAAQVHVSRESTPYGRRRDDWVRERLARGGRELVETGSPYAVGPGRVLNKSGEPYRVFTPFARAWHDHGWPEPGGRPDDIAWAADPDPDAGASNNADPGSPDADRAVHGAAKGGDGSAGRGGEAGEQAALARWRAFLRDDLSSYGDQRDRPDLDTTSRLSVHLKYGEIHPRTILAELADHPAAESESARRFVTELAWREFYADVLWHWPRSAWRDLRDALAGMDYDEGPETATLVEAWQQGLTGYPFVDAGMRQLRAEGWMHNRVRMVTASFLVKDLHVWWPSGARYFLEQLRDGDLASNNHGWQWVAGTGTDASPYFRVFNPVTQGVKFDPDGDYVRRWIPELAHLAGAAAHEPWRSADGYDYGYPERIVDHAEERRETLRRYERARGDGA</sequence>
<dbReference type="InterPro" id="IPR006050">
    <property type="entry name" value="DNA_photolyase_N"/>
</dbReference>
<organism evidence="7 8">
    <name type="scientific">Dietzia psychralcaliphila</name>
    <dbReference type="NCBI Taxonomy" id="139021"/>
    <lineage>
        <taxon>Bacteria</taxon>
        <taxon>Bacillati</taxon>
        <taxon>Actinomycetota</taxon>
        <taxon>Actinomycetes</taxon>
        <taxon>Mycobacteriales</taxon>
        <taxon>Dietziaceae</taxon>
        <taxon>Dietzia</taxon>
    </lineage>
</organism>
<dbReference type="Gene3D" id="1.10.579.10">
    <property type="entry name" value="DNA Cyclobutane Dipyrimidine Photolyase, subunit A, domain 3"/>
    <property type="match status" value="1"/>
</dbReference>
<feature type="binding site" evidence="3">
    <location>
        <begin position="240"/>
        <end position="244"/>
    </location>
    <ligand>
        <name>FAD</name>
        <dbReference type="ChEBI" id="CHEBI:57692"/>
    </ligand>
</feature>
<dbReference type="AlphaFoldDB" id="A0AAD0JSP0"/>
<feature type="binding site" evidence="3">
    <location>
        <begin position="378"/>
        <end position="380"/>
    </location>
    <ligand>
        <name>FAD</name>
        <dbReference type="ChEBI" id="CHEBI:57692"/>
    </ligand>
</feature>
<dbReference type="InterPro" id="IPR036155">
    <property type="entry name" value="Crypto/Photolyase_N_sf"/>
</dbReference>
<name>A0AAD0JSP0_9ACTN</name>
<feature type="region of interest" description="Disordered" evidence="5">
    <location>
        <begin position="153"/>
        <end position="209"/>
    </location>
</feature>
<dbReference type="GO" id="GO:0009416">
    <property type="term" value="P:response to light stimulus"/>
    <property type="evidence" value="ECO:0007669"/>
    <property type="project" value="TreeGrafter"/>
</dbReference>
<dbReference type="SUPFAM" id="SSF52425">
    <property type="entry name" value="Cryptochrome/photolyase, N-terminal domain"/>
    <property type="match status" value="1"/>
</dbReference>
<evidence type="ECO:0000256" key="2">
    <source>
        <dbReference type="ARBA" id="ARBA00022827"/>
    </source>
</evidence>
<dbReference type="InterPro" id="IPR036134">
    <property type="entry name" value="Crypto/Photolyase_FAD-like_sf"/>
</dbReference>
<dbReference type="PANTHER" id="PTHR11455">
    <property type="entry name" value="CRYPTOCHROME"/>
    <property type="match status" value="1"/>
</dbReference>
<comment type="cofactor">
    <cofactor evidence="3">
        <name>FAD</name>
        <dbReference type="ChEBI" id="CHEBI:57692"/>
    </cofactor>
    <text evidence="3">Binds 1 FAD per subunit.</text>
</comment>
<dbReference type="PROSITE" id="PS51645">
    <property type="entry name" value="PHR_CRY_ALPHA_BETA"/>
    <property type="match status" value="1"/>
</dbReference>
<feature type="compositionally biased region" description="Basic and acidic residues" evidence="5">
    <location>
        <begin position="153"/>
        <end position="163"/>
    </location>
</feature>
<dbReference type="Pfam" id="PF00875">
    <property type="entry name" value="DNA_photolyase"/>
    <property type="match status" value="1"/>
</dbReference>
<dbReference type="KEGG" id="dpc:A6048_10325"/>
<protein>
    <submittedName>
        <fullName evidence="7">Deoxyribodipyrimidine photolyase</fullName>
    </submittedName>
</protein>
<proteinExistence type="inferred from homology"/>
<accession>A0AAD0JSP0</accession>
<dbReference type="SUPFAM" id="SSF48173">
    <property type="entry name" value="Cryptochrome/photolyase FAD-binding domain"/>
    <property type="match status" value="1"/>
</dbReference>
<evidence type="ECO:0000256" key="4">
    <source>
        <dbReference type="RuleBase" id="RU004182"/>
    </source>
</evidence>
<comment type="similarity">
    <text evidence="4">Belongs to the DNA photolyase family.</text>
</comment>
<feature type="compositionally biased region" description="Low complexity" evidence="5">
    <location>
        <begin position="164"/>
        <end position="182"/>
    </location>
</feature>
<evidence type="ECO:0000313" key="7">
    <source>
        <dbReference type="EMBL" id="AWH95837.1"/>
    </source>
</evidence>
<dbReference type="PRINTS" id="PR00147">
    <property type="entry name" value="DNAPHOTLYASE"/>
</dbReference>
<dbReference type="GO" id="GO:0003677">
    <property type="term" value="F:DNA binding"/>
    <property type="evidence" value="ECO:0007669"/>
    <property type="project" value="TreeGrafter"/>
</dbReference>
<dbReference type="InterPro" id="IPR002081">
    <property type="entry name" value="Cryptochrome/DNA_photolyase_1"/>
</dbReference>
<evidence type="ECO:0000313" key="8">
    <source>
        <dbReference type="Proteomes" id="UP000244903"/>
    </source>
</evidence>
<feature type="binding site" evidence="3">
    <location>
        <begin position="278"/>
        <end position="285"/>
    </location>
    <ligand>
        <name>FAD</name>
        <dbReference type="ChEBI" id="CHEBI:57692"/>
    </ligand>
</feature>
<keyword evidence="4" id="KW-0157">Chromophore</keyword>
<dbReference type="EMBL" id="CP015453">
    <property type="protein sequence ID" value="AWH95837.1"/>
    <property type="molecule type" value="Genomic_DNA"/>
</dbReference>
<evidence type="ECO:0000256" key="3">
    <source>
        <dbReference type="PIRSR" id="PIRSR602081-1"/>
    </source>
</evidence>
<dbReference type="Gene3D" id="1.25.40.80">
    <property type="match status" value="1"/>
</dbReference>
<gene>
    <name evidence="7" type="ORF">A6048_10325</name>
</gene>
<dbReference type="Gene3D" id="3.40.50.620">
    <property type="entry name" value="HUPs"/>
    <property type="match status" value="1"/>
</dbReference>
<dbReference type="GO" id="GO:0071949">
    <property type="term" value="F:FAD binding"/>
    <property type="evidence" value="ECO:0007669"/>
    <property type="project" value="TreeGrafter"/>
</dbReference>